<dbReference type="Proteomes" id="UP001464891">
    <property type="component" value="Unassembled WGS sequence"/>
</dbReference>
<reference evidence="2 3" key="1">
    <citation type="submission" date="2022-04" db="EMBL/GenBank/DDBJ databases">
        <title>Positive selection, recombination, and allopatry shape intraspecific diversity of widespread and dominant cyanobacteria.</title>
        <authorList>
            <person name="Wei J."/>
            <person name="Shu W."/>
            <person name="Hu C."/>
        </authorList>
    </citation>
    <scope>NUCLEOTIDE SEQUENCE [LARGE SCALE GENOMIC DNA]</scope>
    <source>
        <strain evidence="2 3">GB2-A4</strain>
    </source>
</reference>
<dbReference type="InterPro" id="IPR000253">
    <property type="entry name" value="FHA_dom"/>
</dbReference>
<comment type="caution">
    <text evidence="2">The sequence shown here is derived from an EMBL/GenBank/DDBJ whole genome shotgun (WGS) entry which is preliminary data.</text>
</comment>
<dbReference type="Gene3D" id="2.60.200.20">
    <property type="match status" value="1"/>
</dbReference>
<dbReference type="RefSeq" id="WP_190441114.1">
    <property type="nucleotide sequence ID" value="NZ_JAMPKM010000016.1"/>
</dbReference>
<name>A0ABV0JDR3_9CYAN</name>
<evidence type="ECO:0000313" key="3">
    <source>
        <dbReference type="Proteomes" id="UP001464891"/>
    </source>
</evidence>
<dbReference type="CDD" id="cd00060">
    <property type="entry name" value="FHA"/>
    <property type="match status" value="1"/>
</dbReference>
<dbReference type="InterPro" id="IPR008984">
    <property type="entry name" value="SMAD_FHA_dom_sf"/>
</dbReference>
<dbReference type="PANTHER" id="PTHR23308">
    <property type="entry name" value="NUCLEAR INHIBITOR OF PROTEIN PHOSPHATASE-1"/>
    <property type="match status" value="1"/>
</dbReference>
<dbReference type="InterPro" id="IPR050923">
    <property type="entry name" value="Cell_Proc_Reg/RNA_Proc"/>
</dbReference>
<keyword evidence="3" id="KW-1185">Reference proteome</keyword>
<dbReference type="Pfam" id="PF00498">
    <property type="entry name" value="FHA"/>
    <property type="match status" value="1"/>
</dbReference>
<gene>
    <name evidence="2" type="ORF">NC998_22110</name>
</gene>
<organism evidence="2 3">
    <name type="scientific">Trichocoleus desertorum GB2-A4</name>
    <dbReference type="NCBI Taxonomy" id="2933944"/>
    <lineage>
        <taxon>Bacteria</taxon>
        <taxon>Bacillati</taxon>
        <taxon>Cyanobacteriota</taxon>
        <taxon>Cyanophyceae</taxon>
        <taxon>Leptolyngbyales</taxon>
        <taxon>Trichocoleusaceae</taxon>
        <taxon>Trichocoleus</taxon>
    </lineage>
</organism>
<dbReference type="SMART" id="SM00240">
    <property type="entry name" value="FHA"/>
    <property type="match status" value="1"/>
</dbReference>
<dbReference type="SUPFAM" id="SSF49879">
    <property type="entry name" value="SMAD/FHA domain"/>
    <property type="match status" value="1"/>
</dbReference>
<protein>
    <submittedName>
        <fullName evidence="2">FHA domain-containing protein</fullName>
    </submittedName>
</protein>
<dbReference type="EMBL" id="JAMPKM010000016">
    <property type="protein sequence ID" value="MEP0819799.1"/>
    <property type="molecule type" value="Genomic_DNA"/>
</dbReference>
<sequence>MSNLKPNSSSGYVTLNALKQNPALSRLMFTTQPTSAEQMATIIEPILQAPQRCSITPLYIQAIATAETTILATNLGSPQELQVTEKAANWLIGRNATCAITVAHRSVSRCHAVIGYYPSRDFYIADVGSSNGTWVNRRRLAHLERHLLQDGDLIQLGSLCVEFFVATGDRLAPEGNEATATHH</sequence>
<accession>A0ABV0JDR3</accession>
<evidence type="ECO:0000313" key="2">
    <source>
        <dbReference type="EMBL" id="MEP0819799.1"/>
    </source>
</evidence>
<dbReference type="PROSITE" id="PS50006">
    <property type="entry name" value="FHA_DOMAIN"/>
    <property type="match status" value="1"/>
</dbReference>
<proteinExistence type="predicted"/>
<evidence type="ECO:0000259" key="1">
    <source>
        <dbReference type="PROSITE" id="PS50006"/>
    </source>
</evidence>
<feature type="domain" description="FHA" evidence="1">
    <location>
        <begin position="90"/>
        <end position="140"/>
    </location>
</feature>